<dbReference type="AlphaFoldDB" id="A0A371ATG1"/>
<feature type="compositionally biased region" description="Basic and acidic residues" evidence="2">
    <location>
        <begin position="241"/>
        <end position="252"/>
    </location>
</feature>
<dbReference type="Proteomes" id="UP000255036">
    <property type="component" value="Unassembled WGS sequence"/>
</dbReference>
<protein>
    <submittedName>
        <fullName evidence="3">DUF1351 domain-containing protein</fullName>
    </submittedName>
</protein>
<evidence type="ECO:0000313" key="3">
    <source>
        <dbReference type="EMBL" id="RDU22854.1"/>
    </source>
</evidence>
<sequence length="307" mass="36267">MSELNVITKQQLGKIDFNFEEIKTKLDEKMKEYEGALFTDESMTVAKKEVASLRKLKKALNDRKIEVKKEYMKPYDDFELKTKELMSLIDKPIELINGQVSDYEARRKQEKRVKISEIYNELSEEIKDCLPLNKIYDTKWENAGTSLKAIREDIEKVAESTLQAIQTINGMNSESKQKALDIYKDTLSLSDAITYINKYEQQKAEILARELERKQIEERRRQEQEIERIRQEERKRIEEENRIREEVRKETEESLLSIKVEESSKQSNTEDNKEVATFRVCGTAEEIEQVHMYLNSIGVEFERDDIE</sequence>
<feature type="compositionally biased region" description="Basic and acidic residues" evidence="2">
    <location>
        <begin position="259"/>
        <end position="274"/>
    </location>
</feature>
<proteinExistence type="predicted"/>
<name>A0A371ATG1_9FIRM</name>
<keyword evidence="1" id="KW-0175">Coiled coil</keyword>
<dbReference type="Pfam" id="PF07083">
    <property type="entry name" value="DUF1351"/>
    <property type="match status" value="1"/>
</dbReference>
<evidence type="ECO:0000256" key="2">
    <source>
        <dbReference type="SAM" id="MobiDB-lite"/>
    </source>
</evidence>
<evidence type="ECO:0000256" key="1">
    <source>
        <dbReference type="SAM" id="Coils"/>
    </source>
</evidence>
<dbReference type="EMBL" id="QRCT01000042">
    <property type="protein sequence ID" value="RDU22854.1"/>
    <property type="molecule type" value="Genomic_DNA"/>
</dbReference>
<feature type="coiled-coil region" evidence="1">
    <location>
        <begin position="43"/>
        <end position="70"/>
    </location>
</feature>
<accession>A0A371ATG1</accession>
<reference evidence="3 4" key="1">
    <citation type="submission" date="2018-07" db="EMBL/GenBank/DDBJ databases">
        <title>Anaerosacharophilus polymeroproducens gen. nov. sp. nov., an anaerobic bacterium isolated from salt field.</title>
        <authorList>
            <person name="Kim W."/>
            <person name="Yang S.-H."/>
            <person name="Oh J."/>
            <person name="Lee J.-H."/>
            <person name="Kwon K.K."/>
        </authorList>
    </citation>
    <scope>NUCLEOTIDE SEQUENCE [LARGE SCALE GENOMIC DNA]</scope>
    <source>
        <strain evidence="3 4">MCWD5</strain>
    </source>
</reference>
<comment type="caution">
    <text evidence="3">The sequence shown here is derived from an EMBL/GenBank/DDBJ whole genome shotgun (WGS) entry which is preliminary data.</text>
</comment>
<keyword evidence="4" id="KW-1185">Reference proteome</keyword>
<feature type="region of interest" description="Disordered" evidence="2">
    <location>
        <begin position="241"/>
        <end position="274"/>
    </location>
</feature>
<dbReference type="RefSeq" id="WP_115482542.1">
    <property type="nucleotide sequence ID" value="NZ_QRCT01000042.1"/>
</dbReference>
<dbReference type="OrthoDB" id="2037170at2"/>
<evidence type="ECO:0000313" key="4">
    <source>
        <dbReference type="Proteomes" id="UP000255036"/>
    </source>
</evidence>
<dbReference type="InterPro" id="IPR009785">
    <property type="entry name" value="Prophage_Lj928_Orf309"/>
</dbReference>
<organism evidence="3 4">
    <name type="scientific">Anaerosacchariphilus polymeriproducens</name>
    <dbReference type="NCBI Taxonomy" id="1812858"/>
    <lineage>
        <taxon>Bacteria</taxon>
        <taxon>Bacillati</taxon>
        <taxon>Bacillota</taxon>
        <taxon>Clostridia</taxon>
        <taxon>Lachnospirales</taxon>
        <taxon>Lachnospiraceae</taxon>
        <taxon>Anaerosacchariphilus</taxon>
    </lineage>
</organism>
<gene>
    <name evidence="3" type="ORF">DWV06_12550</name>
</gene>